<dbReference type="Gene3D" id="2.60.120.40">
    <property type="match status" value="1"/>
</dbReference>
<name>A0ABS3P701_9BACI</name>
<keyword evidence="2" id="KW-1185">Reference proteome</keyword>
<sequence length="197" mass="21986">MGDHYNKYCKHYKNRYDDDCYDDKYYKYYKSECGDHSIKINVDCCKKDEKKENVRASAFRAVNNAPQNIAANTRTKVLFQIEQFDLAGEYNPNTSTFIPSKNGVYNITATVTFDTQQVDRSAFVGIRVNGVIVAAGDNDFFGPLTGFTNIVTATTILRLNAGDQVDVIALSSVAGTISVNNPALLNYTHFEAARFPS</sequence>
<gene>
    <name evidence="1" type="ORF">J4P90_26195</name>
</gene>
<dbReference type="Proteomes" id="UP000677611">
    <property type="component" value="Unassembled WGS sequence"/>
</dbReference>
<dbReference type="InterPro" id="IPR008983">
    <property type="entry name" value="Tumour_necrosis_fac-like_dom"/>
</dbReference>
<organism evidence="1 2">
    <name type="scientific">Bacillus arachidis</name>
    <dbReference type="NCBI Taxonomy" id="2819290"/>
    <lineage>
        <taxon>Bacteria</taxon>
        <taxon>Bacillati</taxon>
        <taxon>Bacillota</taxon>
        <taxon>Bacilli</taxon>
        <taxon>Bacillales</taxon>
        <taxon>Bacillaceae</taxon>
        <taxon>Bacillus</taxon>
    </lineage>
</organism>
<evidence type="ECO:0008006" key="3">
    <source>
        <dbReference type="Google" id="ProtNLM"/>
    </source>
</evidence>
<dbReference type="EMBL" id="JAGDQJ010000071">
    <property type="protein sequence ID" value="MBO1628605.1"/>
    <property type="molecule type" value="Genomic_DNA"/>
</dbReference>
<dbReference type="RefSeq" id="WP_208019600.1">
    <property type="nucleotide sequence ID" value="NZ_JAGDQJ010000071.1"/>
</dbReference>
<evidence type="ECO:0000313" key="1">
    <source>
        <dbReference type="EMBL" id="MBO1628605.1"/>
    </source>
</evidence>
<comment type="caution">
    <text evidence="1">The sequence shown here is derived from an EMBL/GenBank/DDBJ whole genome shotgun (WGS) entry which is preliminary data.</text>
</comment>
<dbReference type="SUPFAM" id="SSF49842">
    <property type="entry name" value="TNF-like"/>
    <property type="match status" value="1"/>
</dbReference>
<proteinExistence type="predicted"/>
<evidence type="ECO:0000313" key="2">
    <source>
        <dbReference type="Proteomes" id="UP000677611"/>
    </source>
</evidence>
<protein>
    <recommendedName>
        <fullName evidence="3">C1q domain-containing protein</fullName>
    </recommendedName>
</protein>
<accession>A0ABS3P701</accession>
<reference evidence="1 2" key="1">
    <citation type="submission" date="2021-03" db="EMBL/GenBank/DDBJ databases">
        <title>Identification of novel Bacillus strains.</title>
        <authorList>
            <person name="Xiao Z."/>
            <person name="Li Y."/>
            <person name="Shen J."/>
        </authorList>
    </citation>
    <scope>NUCLEOTIDE SEQUENCE [LARGE SCALE GENOMIC DNA]</scope>
    <source>
        <strain evidence="1 2">SY8</strain>
    </source>
</reference>